<organism evidence="1">
    <name type="scientific">marine sediment metagenome</name>
    <dbReference type="NCBI Taxonomy" id="412755"/>
    <lineage>
        <taxon>unclassified sequences</taxon>
        <taxon>metagenomes</taxon>
        <taxon>ecological metagenomes</taxon>
    </lineage>
</organism>
<dbReference type="SUPFAM" id="SSF143100">
    <property type="entry name" value="TTHA1013/TTHA0281-like"/>
    <property type="match status" value="1"/>
</dbReference>
<gene>
    <name evidence="1" type="ORF">LCGC14_0699200</name>
</gene>
<dbReference type="Gene3D" id="3.30.160.250">
    <property type="match status" value="1"/>
</dbReference>
<dbReference type="Pfam" id="PF21748">
    <property type="entry name" value="UPF0150"/>
    <property type="match status" value="1"/>
</dbReference>
<dbReference type="InterPro" id="IPR035069">
    <property type="entry name" value="TTHA1013/TTHA0281-like"/>
</dbReference>
<dbReference type="InterPro" id="IPR049389">
    <property type="entry name" value="TTHA0281-like"/>
</dbReference>
<evidence type="ECO:0000313" key="1">
    <source>
        <dbReference type="EMBL" id="KKN43828.1"/>
    </source>
</evidence>
<accession>A0A0F9TR29</accession>
<evidence type="ECO:0008006" key="2">
    <source>
        <dbReference type="Google" id="ProtNLM"/>
    </source>
</evidence>
<proteinExistence type="predicted"/>
<protein>
    <recommendedName>
        <fullName evidence="2">HicB-like antitoxin of toxin-antitoxin system domain-containing protein</fullName>
    </recommendedName>
</protein>
<dbReference type="EMBL" id="LAZR01001485">
    <property type="protein sequence ID" value="KKN43828.1"/>
    <property type="molecule type" value="Genomic_DNA"/>
</dbReference>
<dbReference type="AlphaFoldDB" id="A0A0F9TR29"/>
<reference evidence="1" key="1">
    <citation type="journal article" date="2015" name="Nature">
        <title>Complex archaea that bridge the gap between prokaryotes and eukaryotes.</title>
        <authorList>
            <person name="Spang A."/>
            <person name="Saw J.H."/>
            <person name="Jorgensen S.L."/>
            <person name="Zaremba-Niedzwiedzka K."/>
            <person name="Martijn J."/>
            <person name="Lind A.E."/>
            <person name="van Eijk R."/>
            <person name="Schleper C."/>
            <person name="Guy L."/>
            <person name="Ettema T.J."/>
        </authorList>
    </citation>
    <scope>NUCLEOTIDE SEQUENCE</scope>
</reference>
<sequence>MAVRFILTDYVGQALAQAVYDKLDDDTFSGRVPPCAGVVAFGSTLQKCEAELRSTLEDWILVGLKLSHSLPVIGDIDLNKEPQHEPVEAV</sequence>
<comment type="caution">
    <text evidence="1">The sequence shown here is derived from an EMBL/GenBank/DDBJ whole genome shotgun (WGS) entry which is preliminary data.</text>
</comment>
<name>A0A0F9TR29_9ZZZZ</name>